<sequence>MSSNEERRDAARRKLEERLESERRAARQRRITIISVCSVVVLAAVAVGGYFYYRHWDDQRHTECTYTKTPNDLDQQLKSLEEQLKTAPADQKAKGEQYIAFMREGAGKLRTSPMPESRTLNTGTVGWTLDTNLGQVPITLDRSEAPCNVNAIVSLSDNHYYDGTDCHRLAQSDQLHILQCGDPTRTGAGAPGWSSPDENPTNLKEGEISPQMLQMGMTPPVVYPRGTVAIANRNDEQNGVANTGSAQFFIVTKDTQLTPTLAVVGKVDDAGMKIIDKVVAGGIDPGPIGTDTNGFPKTPLQIKSTSITE</sequence>
<keyword evidence="3" id="KW-1133">Transmembrane helix</keyword>
<evidence type="ECO:0000256" key="1">
    <source>
        <dbReference type="ARBA" id="ARBA00002388"/>
    </source>
</evidence>
<comment type="caution">
    <text evidence="5">The sequence shown here is derived from an EMBL/GenBank/DDBJ whole genome shotgun (WGS) entry which is preliminary data.</text>
</comment>
<gene>
    <name evidence="5" type="ORF">GCM10009855_21950</name>
</gene>
<keyword evidence="6" id="KW-1185">Reference proteome</keyword>
<proteinExistence type="predicted"/>
<dbReference type="RefSeq" id="WP_006894782.1">
    <property type="nucleotide sequence ID" value="NZ_BAAARB010000010.1"/>
</dbReference>
<name>A0ABN3HIX3_9ACTN</name>
<dbReference type="PANTHER" id="PTHR45625:SF3">
    <property type="entry name" value="PEPTIDYL-PROLYL CIS-TRANS ISOMERASE B-RELATED"/>
    <property type="match status" value="1"/>
</dbReference>
<organism evidence="5 6">
    <name type="scientific">Gordonia cholesterolivorans</name>
    <dbReference type="NCBI Taxonomy" id="559625"/>
    <lineage>
        <taxon>Bacteria</taxon>
        <taxon>Bacillati</taxon>
        <taxon>Actinomycetota</taxon>
        <taxon>Actinomycetes</taxon>
        <taxon>Mycobacteriales</taxon>
        <taxon>Gordoniaceae</taxon>
        <taxon>Gordonia</taxon>
    </lineage>
</organism>
<dbReference type="SUPFAM" id="SSF50891">
    <property type="entry name" value="Cyclophilin-like"/>
    <property type="match status" value="1"/>
</dbReference>
<reference evidence="5 6" key="1">
    <citation type="journal article" date="2019" name="Int. J. Syst. Evol. Microbiol.">
        <title>The Global Catalogue of Microorganisms (GCM) 10K type strain sequencing project: providing services to taxonomists for standard genome sequencing and annotation.</title>
        <authorList>
            <consortium name="The Broad Institute Genomics Platform"/>
            <consortium name="The Broad Institute Genome Sequencing Center for Infectious Disease"/>
            <person name="Wu L."/>
            <person name="Ma J."/>
        </authorList>
    </citation>
    <scope>NUCLEOTIDE SEQUENCE [LARGE SCALE GENOMIC DNA]</scope>
    <source>
        <strain evidence="5 6">JCM 16227</strain>
    </source>
</reference>
<comment type="function">
    <text evidence="1">PPIases accelerate the folding of proteins. It catalyzes the cis-trans isomerization of proline imidic peptide bonds in oligopeptides.</text>
</comment>
<dbReference type="InterPro" id="IPR002130">
    <property type="entry name" value="Cyclophilin-type_PPIase_dom"/>
</dbReference>
<dbReference type="Proteomes" id="UP001501170">
    <property type="component" value="Unassembled WGS sequence"/>
</dbReference>
<keyword evidence="3" id="KW-0812">Transmembrane</keyword>
<evidence type="ECO:0000313" key="5">
    <source>
        <dbReference type="EMBL" id="GAA2381500.1"/>
    </source>
</evidence>
<feature type="transmembrane region" description="Helical" evidence="3">
    <location>
        <begin position="31"/>
        <end position="53"/>
    </location>
</feature>
<dbReference type="CDD" id="cd00317">
    <property type="entry name" value="cyclophilin"/>
    <property type="match status" value="1"/>
</dbReference>
<evidence type="ECO:0000256" key="2">
    <source>
        <dbReference type="SAM" id="MobiDB-lite"/>
    </source>
</evidence>
<protein>
    <recommendedName>
        <fullName evidence="4">PPIase cyclophilin-type domain-containing protein</fullName>
    </recommendedName>
</protein>
<dbReference type="PROSITE" id="PS50072">
    <property type="entry name" value="CSA_PPIASE_2"/>
    <property type="match status" value="1"/>
</dbReference>
<evidence type="ECO:0000259" key="4">
    <source>
        <dbReference type="PROSITE" id="PS50072"/>
    </source>
</evidence>
<dbReference type="InterPro" id="IPR044666">
    <property type="entry name" value="Cyclophilin_A-like"/>
</dbReference>
<feature type="region of interest" description="Disordered" evidence="2">
    <location>
        <begin position="1"/>
        <end position="22"/>
    </location>
</feature>
<evidence type="ECO:0000313" key="6">
    <source>
        <dbReference type="Proteomes" id="UP001501170"/>
    </source>
</evidence>
<dbReference type="PANTHER" id="PTHR45625">
    <property type="entry name" value="PEPTIDYL-PROLYL CIS-TRANS ISOMERASE-RELATED"/>
    <property type="match status" value="1"/>
</dbReference>
<dbReference type="Pfam" id="PF00160">
    <property type="entry name" value="Pro_isomerase"/>
    <property type="match status" value="1"/>
</dbReference>
<dbReference type="Gene3D" id="2.40.100.10">
    <property type="entry name" value="Cyclophilin-like"/>
    <property type="match status" value="1"/>
</dbReference>
<evidence type="ECO:0000256" key="3">
    <source>
        <dbReference type="SAM" id="Phobius"/>
    </source>
</evidence>
<dbReference type="InterPro" id="IPR029000">
    <property type="entry name" value="Cyclophilin-like_dom_sf"/>
</dbReference>
<accession>A0ABN3HIX3</accession>
<keyword evidence="3" id="KW-0472">Membrane</keyword>
<dbReference type="EMBL" id="BAAARB010000010">
    <property type="protein sequence ID" value="GAA2381500.1"/>
    <property type="molecule type" value="Genomic_DNA"/>
</dbReference>
<feature type="domain" description="PPIase cyclophilin-type" evidence="4">
    <location>
        <begin position="130"/>
        <end position="307"/>
    </location>
</feature>
<feature type="region of interest" description="Disordered" evidence="2">
    <location>
        <begin position="186"/>
        <end position="205"/>
    </location>
</feature>